<dbReference type="RefSeq" id="WP_145205445.1">
    <property type="nucleotide sequence ID" value="NZ_CP036267.1"/>
</dbReference>
<evidence type="ECO:0000256" key="2">
    <source>
        <dbReference type="SAM" id="SignalP"/>
    </source>
</evidence>
<evidence type="ECO:0000259" key="3">
    <source>
        <dbReference type="PROSITE" id="PS50914"/>
    </source>
</evidence>
<dbReference type="InterPro" id="IPR007055">
    <property type="entry name" value="BON_dom"/>
</dbReference>
<evidence type="ECO:0000313" key="5">
    <source>
        <dbReference type="Proteomes" id="UP000315724"/>
    </source>
</evidence>
<dbReference type="OrthoDB" id="282501at2"/>
<keyword evidence="5" id="KW-1185">Reference proteome</keyword>
<evidence type="ECO:0000256" key="1">
    <source>
        <dbReference type="SAM" id="MobiDB-lite"/>
    </source>
</evidence>
<sequence precursor="true">MLLPRKWALSLGLLAAVPSISVAGPLDFLKPGEEQQQTSPAAQKAAPTNQNQKVAEEIAQALNRAKLVHQDISIEFKAGVATIGGQIKDEPQRAIVTRLASRVPGVETVENNLQLMEKSRPSADSPIQQAAAQQQGGMNRRVQPVAFDQKQARSNQEVAQNIAEALTSAGLSGYDIEVRYKNGAASLIGNVEDPGQVALAQQACSSVAGVGQVINQLKVKGRPAPQFAQAGPQGQPQFGPQGQPQFRPQGGPQFGPQGGPQFGPQGGPQFGQRGPIQQTQGVAPQGMPPGPGYAPGMPGRPPVQGYPTPGGQNAQVGHQVYNQPNVPEHAWPSYAQYDNYAAVTYPSQYDASAFPYIGPYYPYPQVPMGWRSSTLEWDDGSWNLTFDSRTDRWWWFMNPKNW</sequence>
<protein>
    <submittedName>
        <fullName evidence="4">LysM domain/BON superfamily protein</fullName>
    </submittedName>
</protein>
<feature type="region of interest" description="Disordered" evidence="1">
    <location>
        <begin position="224"/>
        <end position="304"/>
    </location>
</feature>
<feature type="compositionally biased region" description="Gly residues" evidence="1">
    <location>
        <begin position="252"/>
        <end position="269"/>
    </location>
</feature>
<accession>A0A517QVE4</accession>
<dbReference type="PANTHER" id="PTHR34606:SF15">
    <property type="entry name" value="BON DOMAIN-CONTAINING PROTEIN"/>
    <property type="match status" value="1"/>
</dbReference>
<feature type="compositionally biased region" description="Low complexity" evidence="1">
    <location>
        <begin position="224"/>
        <end position="251"/>
    </location>
</feature>
<keyword evidence="2" id="KW-0732">Signal</keyword>
<proteinExistence type="predicted"/>
<organism evidence="4 5">
    <name type="scientific">Thalassoglobus polymorphus</name>
    <dbReference type="NCBI Taxonomy" id="2527994"/>
    <lineage>
        <taxon>Bacteria</taxon>
        <taxon>Pseudomonadati</taxon>
        <taxon>Planctomycetota</taxon>
        <taxon>Planctomycetia</taxon>
        <taxon>Planctomycetales</taxon>
        <taxon>Planctomycetaceae</taxon>
        <taxon>Thalassoglobus</taxon>
    </lineage>
</organism>
<feature type="compositionally biased region" description="Polar residues" evidence="1">
    <location>
        <begin position="34"/>
        <end position="50"/>
    </location>
</feature>
<dbReference type="Proteomes" id="UP000315724">
    <property type="component" value="Chromosome"/>
</dbReference>
<feature type="chain" id="PRO_5021747769" evidence="2">
    <location>
        <begin position="24"/>
        <end position="402"/>
    </location>
</feature>
<dbReference type="KEGG" id="tpol:Mal48_48810"/>
<gene>
    <name evidence="4" type="ORF">Mal48_48810</name>
</gene>
<name>A0A517QVE4_9PLAN</name>
<dbReference type="EMBL" id="CP036267">
    <property type="protein sequence ID" value="QDT35603.1"/>
    <property type="molecule type" value="Genomic_DNA"/>
</dbReference>
<dbReference type="InterPro" id="IPR051686">
    <property type="entry name" value="Lipoprotein_DolP"/>
</dbReference>
<feature type="domain" description="BON" evidence="3">
    <location>
        <begin position="50"/>
        <end position="117"/>
    </location>
</feature>
<dbReference type="AlphaFoldDB" id="A0A517QVE4"/>
<evidence type="ECO:0000313" key="4">
    <source>
        <dbReference type="EMBL" id="QDT35603.1"/>
    </source>
</evidence>
<dbReference type="PROSITE" id="PS50914">
    <property type="entry name" value="BON"/>
    <property type="match status" value="2"/>
</dbReference>
<reference evidence="4 5" key="1">
    <citation type="submission" date="2019-02" db="EMBL/GenBank/DDBJ databases">
        <title>Deep-cultivation of Planctomycetes and their phenomic and genomic characterization uncovers novel biology.</title>
        <authorList>
            <person name="Wiegand S."/>
            <person name="Jogler M."/>
            <person name="Boedeker C."/>
            <person name="Pinto D."/>
            <person name="Vollmers J."/>
            <person name="Rivas-Marin E."/>
            <person name="Kohn T."/>
            <person name="Peeters S.H."/>
            <person name="Heuer A."/>
            <person name="Rast P."/>
            <person name="Oberbeckmann S."/>
            <person name="Bunk B."/>
            <person name="Jeske O."/>
            <person name="Meyerdierks A."/>
            <person name="Storesund J.E."/>
            <person name="Kallscheuer N."/>
            <person name="Luecker S."/>
            <person name="Lage O.M."/>
            <person name="Pohl T."/>
            <person name="Merkel B.J."/>
            <person name="Hornburger P."/>
            <person name="Mueller R.-W."/>
            <person name="Bruemmer F."/>
            <person name="Labrenz M."/>
            <person name="Spormann A.M."/>
            <person name="Op den Camp H."/>
            <person name="Overmann J."/>
            <person name="Amann R."/>
            <person name="Jetten M.S.M."/>
            <person name="Mascher T."/>
            <person name="Medema M.H."/>
            <person name="Devos D.P."/>
            <person name="Kaster A.-K."/>
            <person name="Ovreas L."/>
            <person name="Rohde M."/>
            <person name="Galperin M.Y."/>
            <person name="Jogler C."/>
        </authorList>
    </citation>
    <scope>NUCLEOTIDE SEQUENCE [LARGE SCALE GENOMIC DNA]</scope>
    <source>
        <strain evidence="4 5">Mal48</strain>
    </source>
</reference>
<feature type="region of interest" description="Disordered" evidence="1">
    <location>
        <begin position="31"/>
        <end position="50"/>
    </location>
</feature>
<dbReference type="Pfam" id="PF04972">
    <property type="entry name" value="BON"/>
    <property type="match status" value="2"/>
</dbReference>
<feature type="domain" description="BON" evidence="3">
    <location>
        <begin position="154"/>
        <end position="221"/>
    </location>
</feature>
<dbReference type="PANTHER" id="PTHR34606">
    <property type="entry name" value="BON DOMAIN-CONTAINING PROTEIN"/>
    <property type="match status" value="1"/>
</dbReference>
<dbReference type="Gene3D" id="3.30.1340.30">
    <property type="match status" value="2"/>
</dbReference>
<feature type="signal peptide" evidence="2">
    <location>
        <begin position="1"/>
        <end position="23"/>
    </location>
</feature>